<evidence type="ECO:0000313" key="3">
    <source>
        <dbReference type="Proteomes" id="UP000270343"/>
    </source>
</evidence>
<dbReference type="Pfam" id="PF04149">
    <property type="entry name" value="DUF397"/>
    <property type="match status" value="1"/>
</dbReference>
<protein>
    <submittedName>
        <fullName evidence="2">DUF397 domain-containing protein</fullName>
    </submittedName>
</protein>
<comment type="caution">
    <text evidence="2">The sequence shown here is derived from an EMBL/GenBank/DDBJ whole genome shotgun (WGS) entry which is preliminary data.</text>
</comment>
<reference evidence="2 3" key="1">
    <citation type="journal article" date="2015" name="Antonie Van Leeuwenhoek">
        <title>Streptomyces klenkii sp. nov., isolated from deep marine sediment.</title>
        <authorList>
            <person name="Veyisoglu A."/>
            <person name="Sahin N."/>
        </authorList>
    </citation>
    <scope>NUCLEOTIDE SEQUENCE [LARGE SCALE GENOMIC DNA]</scope>
    <source>
        <strain evidence="2 3">KCTC 29202</strain>
    </source>
</reference>
<organism evidence="2 3">
    <name type="scientific">Streptomyces klenkii</name>
    <dbReference type="NCBI Taxonomy" id="1420899"/>
    <lineage>
        <taxon>Bacteria</taxon>
        <taxon>Bacillati</taxon>
        <taxon>Actinomycetota</taxon>
        <taxon>Actinomycetes</taxon>
        <taxon>Kitasatosporales</taxon>
        <taxon>Streptomycetaceae</taxon>
        <taxon>Streptomyces</taxon>
    </lineage>
</organism>
<sequence>MARHGLPPHAWRKSSFSDTSDPYCVEIQATPDALIAIGDSKARPRGAFVFSPHAWATFVHSIRSTGLLTRPVAHQDH</sequence>
<evidence type="ECO:0000313" key="2">
    <source>
        <dbReference type="EMBL" id="RKN62982.1"/>
    </source>
</evidence>
<gene>
    <name evidence="2" type="ORF">D7231_30650</name>
</gene>
<dbReference type="Proteomes" id="UP000270343">
    <property type="component" value="Unassembled WGS sequence"/>
</dbReference>
<name>A0A3B0AR95_9ACTN</name>
<evidence type="ECO:0000259" key="1">
    <source>
        <dbReference type="Pfam" id="PF04149"/>
    </source>
</evidence>
<dbReference type="OrthoDB" id="3430276at2"/>
<keyword evidence="3" id="KW-1185">Reference proteome</keyword>
<accession>A0A3B0AR95</accession>
<dbReference type="EMBL" id="RBAM01000019">
    <property type="protein sequence ID" value="RKN62982.1"/>
    <property type="molecule type" value="Genomic_DNA"/>
</dbReference>
<dbReference type="AlphaFoldDB" id="A0A3B0AR95"/>
<feature type="domain" description="DUF397" evidence="1">
    <location>
        <begin position="10"/>
        <end position="63"/>
    </location>
</feature>
<proteinExistence type="predicted"/>
<dbReference type="InterPro" id="IPR007278">
    <property type="entry name" value="DUF397"/>
</dbReference>